<evidence type="ECO:0000256" key="10">
    <source>
        <dbReference type="RuleBase" id="RU003983"/>
    </source>
</evidence>
<evidence type="ECO:0000256" key="9">
    <source>
        <dbReference type="ARBA" id="ARBA00023136"/>
    </source>
</evidence>
<feature type="transmembrane region" description="Helical" evidence="12">
    <location>
        <begin position="51"/>
        <end position="69"/>
    </location>
</feature>
<evidence type="ECO:0000256" key="5">
    <source>
        <dbReference type="ARBA" id="ARBA00022801"/>
    </source>
</evidence>
<dbReference type="GO" id="GO:0046872">
    <property type="term" value="F:metal ion binding"/>
    <property type="evidence" value="ECO:0007669"/>
    <property type="project" value="UniProtKB-KW"/>
</dbReference>
<dbReference type="InterPro" id="IPR001915">
    <property type="entry name" value="Peptidase_M48"/>
</dbReference>
<evidence type="ECO:0000256" key="8">
    <source>
        <dbReference type="ARBA" id="ARBA00023049"/>
    </source>
</evidence>
<accession>L9ZND5</accession>
<evidence type="ECO:0000256" key="3">
    <source>
        <dbReference type="ARBA" id="ARBA00022692"/>
    </source>
</evidence>
<dbReference type="PATRIC" id="fig|1227493.4.peg.3378"/>
<keyword evidence="9 12" id="KW-0472">Membrane</keyword>
<dbReference type="InterPro" id="IPR050083">
    <property type="entry name" value="HtpX_protease"/>
</dbReference>
<comment type="similarity">
    <text evidence="10">Belongs to the peptidase M48 family.</text>
</comment>
<dbReference type="RefSeq" id="WP_006654497.1">
    <property type="nucleotide sequence ID" value="NZ_AOIM01000041.1"/>
</dbReference>
<dbReference type="Proteomes" id="UP000011519">
    <property type="component" value="Unassembled WGS sequence"/>
</dbReference>
<dbReference type="PANTHER" id="PTHR43221:SF2">
    <property type="entry name" value="PROTEASE HTPX HOMOLOG"/>
    <property type="match status" value="1"/>
</dbReference>
<feature type="transmembrane region" description="Helical" evidence="12">
    <location>
        <begin position="217"/>
        <end position="241"/>
    </location>
</feature>
<evidence type="ECO:0000256" key="1">
    <source>
        <dbReference type="ARBA" id="ARBA00022475"/>
    </source>
</evidence>
<protein>
    <submittedName>
        <fullName evidence="14">Peptidase M48 Ste24p</fullName>
    </submittedName>
</protein>
<reference evidence="14 15" key="1">
    <citation type="journal article" date="2014" name="PLoS Genet.">
        <title>Phylogenetically driven sequencing of extremely halophilic archaea reveals strategies for static and dynamic osmo-response.</title>
        <authorList>
            <person name="Becker E.A."/>
            <person name="Seitzer P.M."/>
            <person name="Tritt A."/>
            <person name="Larsen D."/>
            <person name="Krusor M."/>
            <person name="Yao A.I."/>
            <person name="Wu D."/>
            <person name="Madern D."/>
            <person name="Eisen J.A."/>
            <person name="Darling A.E."/>
            <person name="Facciotti M.T."/>
        </authorList>
    </citation>
    <scope>NUCLEOTIDE SEQUENCE [LARGE SCALE GENOMIC DNA]</scope>
    <source>
        <strain evidence="14 15">JCM 10989</strain>
    </source>
</reference>
<name>L9ZND5_9EURY</name>
<evidence type="ECO:0000256" key="12">
    <source>
        <dbReference type="SAM" id="Phobius"/>
    </source>
</evidence>
<evidence type="ECO:0000256" key="4">
    <source>
        <dbReference type="ARBA" id="ARBA00022723"/>
    </source>
</evidence>
<comment type="caution">
    <text evidence="14">The sequence shown here is derived from an EMBL/GenBank/DDBJ whole genome shotgun (WGS) entry which is preliminary data.</text>
</comment>
<dbReference type="GO" id="GO:0006508">
    <property type="term" value="P:proteolysis"/>
    <property type="evidence" value="ECO:0007669"/>
    <property type="project" value="UniProtKB-KW"/>
</dbReference>
<feature type="transmembrane region" description="Helical" evidence="12">
    <location>
        <begin position="190"/>
        <end position="211"/>
    </location>
</feature>
<keyword evidence="7 12" id="KW-1133">Transmembrane helix</keyword>
<keyword evidence="15" id="KW-1185">Reference proteome</keyword>
<dbReference type="Gene3D" id="3.30.2010.10">
    <property type="entry name" value="Metalloproteases ('zincins'), catalytic domain"/>
    <property type="match status" value="1"/>
</dbReference>
<evidence type="ECO:0000259" key="13">
    <source>
        <dbReference type="Pfam" id="PF01435"/>
    </source>
</evidence>
<comment type="cofactor">
    <cofactor evidence="10">
        <name>Zn(2+)</name>
        <dbReference type="ChEBI" id="CHEBI:29105"/>
    </cofactor>
    <text evidence="10">Binds 1 zinc ion per subunit.</text>
</comment>
<evidence type="ECO:0000256" key="2">
    <source>
        <dbReference type="ARBA" id="ARBA00022670"/>
    </source>
</evidence>
<evidence type="ECO:0000313" key="15">
    <source>
        <dbReference type="Proteomes" id="UP000011519"/>
    </source>
</evidence>
<dbReference type="GO" id="GO:0004222">
    <property type="term" value="F:metalloendopeptidase activity"/>
    <property type="evidence" value="ECO:0007669"/>
    <property type="project" value="InterPro"/>
</dbReference>
<dbReference type="STRING" id="1227493.C483_16793"/>
<evidence type="ECO:0000313" key="14">
    <source>
        <dbReference type="EMBL" id="ELY87576.1"/>
    </source>
</evidence>
<gene>
    <name evidence="14" type="ORF">C483_16793</name>
</gene>
<dbReference type="Pfam" id="PF01435">
    <property type="entry name" value="Peptidase_M48"/>
    <property type="match status" value="1"/>
</dbReference>
<evidence type="ECO:0000256" key="7">
    <source>
        <dbReference type="ARBA" id="ARBA00022989"/>
    </source>
</evidence>
<keyword evidence="3 12" id="KW-0812">Transmembrane</keyword>
<keyword evidence="8 10" id="KW-0482">Metalloprotease</keyword>
<keyword evidence="1" id="KW-1003">Cell membrane</keyword>
<evidence type="ECO:0000256" key="6">
    <source>
        <dbReference type="ARBA" id="ARBA00022833"/>
    </source>
</evidence>
<feature type="region of interest" description="Disordered" evidence="11">
    <location>
        <begin position="372"/>
        <end position="394"/>
    </location>
</feature>
<feature type="transmembrane region" description="Helical" evidence="12">
    <location>
        <begin position="12"/>
        <end position="39"/>
    </location>
</feature>
<keyword evidence="5 10" id="KW-0378">Hydrolase</keyword>
<dbReference type="EMBL" id="AOIM01000041">
    <property type="protein sequence ID" value="ELY87576.1"/>
    <property type="molecule type" value="Genomic_DNA"/>
</dbReference>
<dbReference type="OrthoDB" id="205560at2157"/>
<evidence type="ECO:0000256" key="11">
    <source>
        <dbReference type="SAM" id="MobiDB-lite"/>
    </source>
</evidence>
<feature type="compositionally biased region" description="Basic and acidic residues" evidence="11">
    <location>
        <begin position="378"/>
        <end position="394"/>
    </location>
</feature>
<keyword evidence="6 10" id="KW-0862">Zinc</keyword>
<dbReference type="PANTHER" id="PTHR43221">
    <property type="entry name" value="PROTEASE HTPX"/>
    <property type="match status" value="1"/>
</dbReference>
<sequence length="394" mass="41992">MPLTPNRQLQIRIAGALALVIAVNGVLLAALAWSAVAILGAGGWSVSFDGGLPVAVALVLVSAVALVAMQARYGTRTVVSGLDMTEIEGDGPRTVGGRVRRLAAQADVPLPSVAVSDRDEPACLTVGTQRSPTIVVTTGLLDQLDDDELDAALAHEIAHIANRDLPVVTAVAAAVAIGDRLLERERKLRGVLEGLVVIAIFTGIGAILFAIPILVLAVVFLVVSAVARVVLAMNAIALGLFSKTREYAADRGASQLTGDPAAVASALAVLDDECTIPTQDARLHASATLGIVPQPLPLERSADDDDADEDEHWFDRWFVAQFQVETVDADDSSEGESSGYIDRQVGRIKAWIRRTIVSPIRAGIRRVLTWRPPTHPSTESRIERLQADNRRYQR</sequence>
<proteinExistence type="inferred from homology"/>
<organism evidence="14 15">
    <name type="scientific">Natrialba hulunbeirensis JCM 10989</name>
    <dbReference type="NCBI Taxonomy" id="1227493"/>
    <lineage>
        <taxon>Archaea</taxon>
        <taxon>Methanobacteriati</taxon>
        <taxon>Methanobacteriota</taxon>
        <taxon>Stenosarchaea group</taxon>
        <taxon>Halobacteria</taxon>
        <taxon>Halobacteriales</taxon>
        <taxon>Natrialbaceae</taxon>
        <taxon>Natrialba</taxon>
    </lineage>
</organism>
<keyword evidence="2 10" id="KW-0645">Protease</keyword>
<feature type="domain" description="Peptidase M48" evidence="13">
    <location>
        <begin position="98"/>
        <end position="387"/>
    </location>
</feature>
<dbReference type="AlphaFoldDB" id="L9ZND5"/>
<keyword evidence="4" id="KW-0479">Metal-binding</keyword>